<keyword evidence="2 6" id="KW-0812">Transmembrane</keyword>
<evidence type="ECO:0000313" key="8">
    <source>
        <dbReference type="Proteomes" id="UP000823775"/>
    </source>
</evidence>
<evidence type="ECO:0000256" key="3">
    <source>
        <dbReference type="ARBA" id="ARBA00022989"/>
    </source>
</evidence>
<sequence>MKSNPAYKGKWHAPQIDNPNYKEGGEAAISGGLKVQKMVLDLLYKVADVPFLGKHKSKVLDLLEKAEKQPNLTIGVFFSIIVVIFTVFLKLIFGGKQQQPNTCCLCRQKLLEAKKVMARHQVQTQSSHREEKKEQNEDAAAPRRRARREN</sequence>
<reference evidence="7 8" key="1">
    <citation type="journal article" date="2021" name="BMC Genomics">
        <title>Datura genome reveals duplications of psychoactive alkaloid biosynthetic genes and high mutation rate following tissue culture.</title>
        <authorList>
            <person name="Rajewski A."/>
            <person name="Carter-House D."/>
            <person name="Stajich J."/>
            <person name="Litt A."/>
        </authorList>
    </citation>
    <scope>NUCLEOTIDE SEQUENCE [LARGE SCALE GENOMIC DNA]</scope>
    <source>
        <strain evidence="7">AR-01</strain>
    </source>
</reference>
<evidence type="ECO:0000256" key="4">
    <source>
        <dbReference type="ARBA" id="ARBA00023136"/>
    </source>
</evidence>
<dbReference type="PANTHER" id="PTHR11073:SF1">
    <property type="entry name" value="CALNEXIN 14D-RELATED"/>
    <property type="match status" value="1"/>
</dbReference>
<keyword evidence="3 6" id="KW-1133">Transmembrane helix</keyword>
<evidence type="ECO:0000256" key="6">
    <source>
        <dbReference type="SAM" id="Phobius"/>
    </source>
</evidence>
<evidence type="ECO:0000313" key="7">
    <source>
        <dbReference type="EMBL" id="MCD7455127.1"/>
    </source>
</evidence>
<dbReference type="Gene3D" id="2.10.250.10">
    <property type="entry name" value="Calreticulin/calnexin, P domain"/>
    <property type="match status" value="1"/>
</dbReference>
<dbReference type="EMBL" id="JACEIK010000329">
    <property type="protein sequence ID" value="MCD7455127.1"/>
    <property type="molecule type" value="Genomic_DNA"/>
</dbReference>
<comment type="caution">
    <text evidence="7">The sequence shown here is derived from an EMBL/GenBank/DDBJ whole genome shotgun (WGS) entry which is preliminary data.</text>
</comment>
<dbReference type="PANTHER" id="PTHR11073">
    <property type="entry name" value="CALRETICULIN AND CALNEXIN"/>
    <property type="match status" value="1"/>
</dbReference>
<dbReference type="Proteomes" id="UP000823775">
    <property type="component" value="Unassembled WGS sequence"/>
</dbReference>
<name>A0ABS8S8F7_DATST</name>
<protein>
    <submittedName>
        <fullName evidence="7">Uncharacterized protein</fullName>
    </submittedName>
</protein>
<evidence type="ECO:0000256" key="1">
    <source>
        <dbReference type="ARBA" id="ARBA00004389"/>
    </source>
</evidence>
<dbReference type="InterPro" id="IPR009033">
    <property type="entry name" value="Calreticulin/calnexin_P_dom_sf"/>
</dbReference>
<proteinExistence type="predicted"/>
<comment type="subcellular location">
    <subcellularLocation>
        <location evidence="1">Endoplasmic reticulum membrane</location>
        <topology evidence="1">Single-pass membrane protein</topology>
    </subcellularLocation>
</comment>
<evidence type="ECO:0000256" key="2">
    <source>
        <dbReference type="ARBA" id="ARBA00022692"/>
    </source>
</evidence>
<organism evidence="7 8">
    <name type="scientific">Datura stramonium</name>
    <name type="common">Jimsonweed</name>
    <name type="synonym">Common thornapple</name>
    <dbReference type="NCBI Taxonomy" id="4076"/>
    <lineage>
        <taxon>Eukaryota</taxon>
        <taxon>Viridiplantae</taxon>
        <taxon>Streptophyta</taxon>
        <taxon>Embryophyta</taxon>
        <taxon>Tracheophyta</taxon>
        <taxon>Spermatophyta</taxon>
        <taxon>Magnoliopsida</taxon>
        <taxon>eudicotyledons</taxon>
        <taxon>Gunneridae</taxon>
        <taxon>Pentapetalae</taxon>
        <taxon>asterids</taxon>
        <taxon>lamiids</taxon>
        <taxon>Solanales</taxon>
        <taxon>Solanaceae</taxon>
        <taxon>Solanoideae</taxon>
        <taxon>Datureae</taxon>
        <taxon>Datura</taxon>
    </lineage>
</organism>
<dbReference type="InterPro" id="IPR001580">
    <property type="entry name" value="Calret/calnex"/>
</dbReference>
<accession>A0ABS8S8F7</accession>
<keyword evidence="4 6" id="KW-0472">Membrane</keyword>
<evidence type="ECO:0000256" key="5">
    <source>
        <dbReference type="SAM" id="MobiDB-lite"/>
    </source>
</evidence>
<feature type="compositionally biased region" description="Basic and acidic residues" evidence="5">
    <location>
        <begin position="127"/>
        <end position="136"/>
    </location>
</feature>
<feature type="transmembrane region" description="Helical" evidence="6">
    <location>
        <begin position="72"/>
        <end position="93"/>
    </location>
</feature>
<keyword evidence="8" id="KW-1185">Reference proteome</keyword>
<gene>
    <name evidence="7" type="ORF">HAX54_027068</name>
</gene>
<feature type="region of interest" description="Disordered" evidence="5">
    <location>
        <begin position="121"/>
        <end position="150"/>
    </location>
</feature>
<dbReference type="SUPFAM" id="SSF63887">
    <property type="entry name" value="P-domain of calnexin/calreticulin"/>
    <property type="match status" value="1"/>
</dbReference>